<comment type="caution">
    <text evidence="1">The sequence shown here is derived from an EMBL/GenBank/DDBJ whole genome shotgun (WGS) entry which is preliminary data.</text>
</comment>
<name>A0A4R2K3K5_9PSEU</name>
<evidence type="ECO:0000313" key="2">
    <source>
        <dbReference type="Proteomes" id="UP000295680"/>
    </source>
</evidence>
<dbReference type="InterPro" id="IPR024411">
    <property type="entry name" value="Tail_terminator_phage"/>
</dbReference>
<sequence>MSYTADLAHGLAGYLAAAGIGAYRPGGVYREDEVGIVIGTVPASPGRVVTLSVYPLVDDVDQADSLLGLQVRVRSGTPDPREVLDLLDAVFEILQGTTHLYFHDVEVHLSQRIASLPMRQDSNKRYEHADIYQLTTHRPTYHRRDN</sequence>
<organism evidence="1 2">
    <name type="scientific">Actinocrispum wychmicini</name>
    <dbReference type="NCBI Taxonomy" id="1213861"/>
    <lineage>
        <taxon>Bacteria</taxon>
        <taxon>Bacillati</taxon>
        <taxon>Actinomycetota</taxon>
        <taxon>Actinomycetes</taxon>
        <taxon>Pseudonocardiales</taxon>
        <taxon>Pseudonocardiaceae</taxon>
        <taxon>Actinocrispum</taxon>
    </lineage>
</organism>
<dbReference type="Pfam" id="PF12691">
    <property type="entry name" value="Phage_tail_terminator_6"/>
    <property type="match status" value="1"/>
</dbReference>
<keyword evidence="2" id="KW-1185">Reference proteome</keyword>
<accession>A0A4R2K3K5</accession>
<dbReference type="Proteomes" id="UP000295680">
    <property type="component" value="Unassembled WGS sequence"/>
</dbReference>
<dbReference type="OrthoDB" id="4953313at2"/>
<evidence type="ECO:0000313" key="1">
    <source>
        <dbReference type="EMBL" id="TCO64386.1"/>
    </source>
</evidence>
<protein>
    <recommendedName>
        <fullName evidence="3">Tail terminator</fullName>
    </recommendedName>
</protein>
<dbReference type="AlphaFoldDB" id="A0A4R2K3K5"/>
<reference evidence="1 2" key="1">
    <citation type="submission" date="2019-03" db="EMBL/GenBank/DDBJ databases">
        <title>Genomic Encyclopedia of Type Strains, Phase IV (KMG-IV): sequencing the most valuable type-strain genomes for metagenomic binning, comparative biology and taxonomic classification.</title>
        <authorList>
            <person name="Goeker M."/>
        </authorList>
    </citation>
    <scope>NUCLEOTIDE SEQUENCE [LARGE SCALE GENOMIC DNA]</scope>
    <source>
        <strain evidence="1 2">DSM 45934</strain>
    </source>
</reference>
<evidence type="ECO:0008006" key="3">
    <source>
        <dbReference type="Google" id="ProtNLM"/>
    </source>
</evidence>
<dbReference type="EMBL" id="SLWS01000001">
    <property type="protein sequence ID" value="TCO64386.1"/>
    <property type="molecule type" value="Genomic_DNA"/>
</dbReference>
<dbReference type="RefSeq" id="WP_132110109.1">
    <property type="nucleotide sequence ID" value="NZ_SLWS01000001.1"/>
</dbReference>
<proteinExistence type="predicted"/>
<gene>
    <name evidence="1" type="ORF">EV192_101154</name>
</gene>